<feature type="compositionally biased region" description="Low complexity" evidence="1">
    <location>
        <begin position="35"/>
        <end position="45"/>
    </location>
</feature>
<comment type="caution">
    <text evidence="2">The sequence shown here is derived from an EMBL/GenBank/DDBJ whole genome shotgun (WGS) entry which is preliminary data.</text>
</comment>
<dbReference type="Proteomes" id="UP000298030">
    <property type="component" value="Unassembled WGS sequence"/>
</dbReference>
<protein>
    <submittedName>
        <fullName evidence="2">Uncharacterized protein</fullName>
    </submittedName>
</protein>
<feature type="compositionally biased region" description="Polar residues" evidence="1">
    <location>
        <begin position="19"/>
        <end position="29"/>
    </location>
</feature>
<evidence type="ECO:0000313" key="2">
    <source>
        <dbReference type="EMBL" id="TEB37601.1"/>
    </source>
</evidence>
<evidence type="ECO:0000313" key="3">
    <source>
        <dbReference type="Proteomes" id="UP000298030"/>
    </source>
</evidence>
<name>A0A4Y7TUE5_COPMI</name>
<feature type="compositionally biased region" description="Acidic residues" evidence="1">
    <location>
        <begin position="204"/>
        <end position="229"/>
    </location>
</feature>
<reference evidence="2 3" key="1">
    <citation type="journal article" date="2019" name="Nat. Ecol. Evol.">
        <title>Megaphylogeny resolves global patterns of mushroom evolution.</title>
        <authorList>
            <person name="Varga T."/>
            <person name="Krizsan K."/>
            <person name="Foldi C."/>
            <person name="Dima B."/>
            <person name="Sanchez-Garcia M."/>
            <person name="Sanchez-Ramirez S."/>
            <person name="Szollosi G.J."/>
            <person name="Szarkandi J.G."/>
            <person name="Papp V."/>
            <person name="Albert L."/>
            <person name="Andreopoulos W."/>
            <person name="Angelini C."/>
            <person name="Antonin V."/>
            <person name="Barry K.W."/>
            <person name="Bougher N.L."/>
            <person name="Buchanan P."/>
            <person name="Buyck B."/>
            <person name="Bense V."/>
            <person name="Catcheside P."/>
            <person name="Chovatia M."/>
            <person name="Cooper J."/>
            <person name="Damon W."/>
            <person name="Desjardin D."/>
            <person name="Finy P."/>
            <person name="Geml J."/>
            <person name="Haridas S."/>
            <person name="Hughes K."/>
            <person name="Justo A."/>
            <person name="Karasinski D."/>
            <person name="Kautmanova I."/>
            <person name="Kiss B."/>
            <person name="Kocsube S."/>
            <person name="Kotiranta H."/>
            <person name="LaButti K.M."/>
            <person name="Lechner B.E."/>
            <person name="Liimatainen K."/>
            <person name="Lipzen A."/>
            <person name="Lukacs Z."/>
            <person name="Mihaltcheva S."/>
            <person name="Morgado L.N."/>
            <person name="Niskanen T."/>
            <person name="Noordeloos M.E."/>
            <person name="Ohm R.A."/>
            <person name="Ortiz-Santana B."/>
            <person name="Ovrebo C."/>
            <person name="Racz N."/>
            <person name="Riley R."/>
            <person name="Savchenko A."/>
            <person name="Shiryaev A."/>
            <person name="Soop K."/>
            <person name="Spirin V."/>
            <person name="Szebenyi C."/>
            <person name="Tomsovsky M."/>
            <person name="Tulloss R.E."/>
            <person name="Uehling J."/>
            <person name="Grigoriev I.V."/>
            <person name="Vagvolgyi C."/>
            <person name="Papp T."/>
            <person name="Martin F.M."/>
            <person name="Miettinen O."/>
            <person name="Hibbett D.S."/>
            <person name="Nagy L.G."/>
        </authorList>
    </citation>
    <scope>NUCLEOTIDE SEQUENCE [LARGE SCALE GENOMIC DNA]</scope>
    <source>
        <strain evidence="2 3">FP101781</strain>
    </source>
</reference>
<accession>A0A4Y7TUE5</accession>
<sequence>MQPDAIRPTACMRRKPSKTYKSPTATEWTTYAPCPSLHPKSTSSTPTPPLSRVNGTTRPAKQLPSRSRQFTLQLLPLYHPHGQLACSLPPLDPLSFGLEAPIILNEPESSRSSSRARRRSPQVRAAAADGGVQALLAPVLTSTVSAVAAVAAREIKEKEKPSPRKRRTGGGGSKRKRKDNDSSDATYPAKRTRAPRNTTVPQVVEEESPNEVEANGLEDQDELDAENETLVERRTTRSRAGLQRQSSVNTTMSDMRSKSVSPGAPKAPADPTVHHEIEMKTPTPESDHVETPTNQEPLPTLASMKAVQIEEKEEGELSDDGH</sequence>
<feature type="compositionally biased region" description="Basic residues" evidence="1">
    <location>
        <begin position="163"/>
        <end position="177"/>
    </location>
</feature>
<evidence type="ECO:0000256" key="1">
    <source>
        <dbReference type="SAM" id="MobiDB-lite"/>
    </source>
</evidence>
<feature type="region of interest" description="Disordered" evidence="1">
    <location>
        <begin position="155"/>
        <end position="322"/>
    </location>
</feature>
<proteinExistence type="predicted"/>
<dbReference type="OrthoDB" id="2676123at2759"/>
<feature type="compositionally biased region" description="Polar residues" evidence="1">
    <location>
        <begin position="53"/>
        <end position="66"/>
    </location>
</feature>
<organism evidence="2 3">
    <name type="scientific">Coprinellus micaceus</name>
    <name type="common">Glistening ink-cap mushroom</name>
    <name type="synonym">Coprinus micaceus</name>
    <dbReference type="NCBI Taxonomy" id="71717"/>
    <lineage>
        <taxon>Eukaryota</taxon>
        <taxon>Fungi</taxon>
        <taxon>Dikarya</taxon>
        <taxon>Basidiomycota</taxon>
        <taxon>Agaricomycotina</taxon>
        <taxon>Agaricomycetes</taxon>
        <taxon>Agaricomycetidae</taxon>
        <taxon>Agaricales</taxon>
        <taxon>Agaricineae</taxon>
        <taxon>Psathyrellaceae</taxon>
        <taxon>Coprinellus</taxon>
    </lineage>
</organism>
<feature type="compositionally biased region" description="Polar residues" evidence="1">
    <location>
        <begin position="243"/>
        <end position="260"/>
    </location>
</feature>
<feature type="compositionally biased region" description="Basic and acidic residues" evidence="1">
    <location>
        <begin position="272"/>
        <end position="290"/>
    </location>
</feature>
<feature type="compositionally biased region" description="Acidic residues" evidence="1">
    <location>
        <begin position="311"/>
        <end position="322"/>
    </location>
</feature>
<keyword evidence="3" id="KW-1185">Reference proteome</keyword>
<dbReference type="AlphaFoldDB" id="A0A4Y7TUE5"/>
<dbReference type="EMBL" id="QPFP01000004">
    <property type="protein sequence ID" value="TEB37601.1"/>
    <property type="molecule type" value="Genomic_DNA"/>
</dbReference>
<feature type="region of interest" description="Disordered" evidence="1">
    <location>
        <begin position="1"/>
        <end position="66"/>
    </location>
</feature>
<gene>
    <name evidence="2" type="ORF">FA13DRAFT_922056</name>
</gene>